<reference evidence="3 4" key="1">
    <citation type="submission" date="2018-08" db="EMBL/GenBank/DDBJ databases">
        <title>Sequencing the genomes of 1000 actinobacteria strains.</title>
        <authorList>
            <person name="Klenk H.-P."/>
        </authorList>
    </citation>
    <scope>NUCLEOTIDE SEQUENCE [LARGE SCALE GENOMIC DNA]</scope>
    <source>
        <strain evidence="3 4">DSM 43927</strain>
    </source>
</reference>
<dbReference type="Pfam" id="PF12770">
    <property type="entry name" value="CHAT"/>
    <property type="match status" value="1"/>
</dbReference>
<accession>A0A3D9SHN6</accession>
<keyword evidence="4" id="KW-1185">Reference proteome</keyword>
<evidence type="ECO:0000256" key="1">
    <source>
        <dbReference type="SAM" id="Phobius"/>
    </source>
</evidence>
<dbReference type="SUPFAM" id="SSF48452">
    <property type="entry name" value="TPR-like"/>
    <property type="match status" value="2"/>
</dbReference>
<sequence length="925" mass="96255">MTDELLRLATADPGRAHTAATVALTGPYDRPPRTVIVLRRAAALAAKELGRLDEGLDHLTEALRVAERAGLGDEQARVRMNLVGLQTARGDLAAALASADAAEGLLNGADADRLAANRACALARAGRLDEAEAAVAEALPRLRRGEDPATLVGLLINLGLARALRGDPTAGEASLVEAADVADRAGLPAQAAMARGNLAFAVSRRGDLPRALRLYAAAEPGLTGERLVQCRMDQAETLIAAGLTGEARPMLARALAEASARGYRCDVADGLLLLAHAELAAGDAEQATHTAERARAGFAAQNRTGWMLLAEHLLLRARWAAGDRSPAFLSTAVAAADRLAAGGWAEPAADTRITAARLALHLGRPARPLLEQVGRARRRGPAALRVAAWHATALERHESGDLRGALAAVRAGLRVADEYAEVFGAAELRVRAAGVGGDLAELGLTLARTPRELLAAEERRRAMARRTDAVRPPADPVRARALAELRAASADHATATARGDHPAATAARLSGLESAIRAAARRRSPPAGRTSRPIPCRVPALVDALGERAFIELIRVGAELHAVTITAGRCRRWSLGPYDRATHTARHLRYAVRRLAHRTDEVGRNGLRHAARDLAALIPPSLRRALGDRDLVLAPTGPLHTAPWSAVIDQPLTVVPSATAWLYAVAHDRPRGPVPAPTDTYGADVVPPTLEPADAYGADRVPTTLKPSHAHGADRVPTTLAPADACGVDGVRPRTTQAYGVGAGGVPGVPGSGLVVLAAGPDLAEAHAEVTDVARLYPGALVLTGAEAHAEAVRRALDGAELAHVAAHGEFRGNNPFFSHLRMADGPLVAYDIEDLPTAPRLVVLSACDVGQASDGDGVLGIVGVLLGLGAATVIASVAPVQDTSARTFMTAFHGRLREGLTPSQALASVPRSAGDYGFVCFGAG</sequence>
<dbReference type="OrthoDB" id="9761935at2"/>
<feature type="transmembrane region" description="Helical" evidence="1">
    <location>
        <begin position="858"/>
        <end position="881"/>
    </location>
</feature>
<dbReference type="Gene3D" id="1.25.40.10">
    <property type="entry name" value="Tetratricopeptide repeat domain"/>
    <property type="match status" value="1"/>
</dbReference>
<dbReference type="EMBL" id="QTTT01000001">
    <property type="protein sequence ID" value="REE95428.1"/>
    <property type="molecule type" value="Genomic_DNA"/>
</dbReference>
<dbReference type="InterPro" id="IPR011990">
    <property type="entry name" value="TPR-like_helical_dom_sf"/>
</dbReference>
<evidence type="ECO:0000313" key="3">
    <source>
        <dbReference type="EMBL" id="REE95428.1"/>
    </source>
</evidence>
<keyword evidence="1" id="KW-0812">Transmembrane</keyword>
<dbReference type="InterPro" id="IPR024983">
    <property type="entry name" value="CHAT_dom"/>
</dbReference>
<proteinExistence type="predicted"/>
<keyword evidence="1" id="KW-0472">Membrane</keyword>
<evidence type="ECO:0000259" key="2">
    <source>
        <dbReference type="Pfam" id="PF12770"/>
    </source>
</evidence>
<protein>
    <submittedName>
        <fullName evidence="3">CHAT domain-containing protein</fullName>
    </submittedName>
</protein>
<dbReference type="AlphaFoldDB" id="A0A3D9SHN6"/>
<dbReference type="RefSeq" id="WP_116021232.1">
    <property type="nucleotide sequence ID" value="NZ_QTTT01000001.1"/>
</dbReference>
<gene>
    <name evidence="3" type="ORF">DFJ69_0816</name>
</gene>
<organism evidence="3 4">
    <name type="scientific">Thermomonospora umbrina</name>
    <dbReference type="NCBI Taxonomy" id="111806"/>
    <lineage>
        <taxon>Bacteria</taxon>
        <taxon>Bacillati</taxon>
        <taxon>Actinomycetota</taxon>
        <taxon>Actinomycetes</taxon>
        <taxon>Streptosporangiales</taxon>
        <taxon>Thermomonosporaceae</taxon>
        <taxon>Thermomonospora</taxon>
    </lineage>
</organism>
<evidence type="ECO:0000313" key="4">
    <source>
        <dbReference type="Proteomes" id="UP000256661"/>
    </source>
</evidence>
<name>A0A3D9SHN6_9ACTN</name>
<comment type="caution">
    <text evidence="3">The sequence shown here is derived from an EMBL/GenBank/DDBJ whole genome shotgun (WGS) entry which is preliminary data.</text>
</comment>
<dbReference type="Proteomes" id="UP000256661">
    <property type="component" value="Unassembled WGS sequence"/>
</dbReference>
<keyword evidence="1" id="KW-1133">Transmembrane helix</keyword>
<feature type="domain" description="CHAT" evidence="2">
    <location>
        <begin position="616"/>
        <end position="910"/>
    </location>
</feature>